<feature type="domain" description="THIF-type NAD/FAD binding fold" evidence="2">
    <location>
        <begin position="352"/>
        <end position="458"/>
    </location>
</feature>
<protein>
    <submittedName>
        <fullName evidence="4">Thiamine biosynthesis protein ThiF</fullName>
    </submittedName>
</protein>
<dbReference type="PANTHER" id="PTHR43267:SF1">
    <property type="entry name" value="TRNA THREONYLCARBAMOYLADENOSINE DEHYDRATASE"/>
    <property type="match status" value="1"/>
</dbReference>
<dbReference type="GO" id="GO:0061504">
    <property type="term" value="P:cyclic threonylcarbamoyladenosine biosynthetic process"/>
    <property type="evidence" value="ECO:0007669"/>
    <property type="project" value="TreeGrafter"/>
</dbReference>
<comment type="caution">
    <text evidence="4">The sequence shown here is derived from an EMBL/GenBank/DDBJ whole genome shotgun (WGS) entry which is preliminary data.</text>
</comment>
<proteinExistence type="predicted"/>
<dbReference type="InterPro" id="IPR045886">
    <property type="entry name" value="ThiF/MoeB/HesA"/>
</dbReference>
<keyword evidence="5" id="KW-1185">Reference proteome</keyword>
<dbReference type="AlphaFoldDB" id="A0A1X2KIG1"/>
<dbReference type="GO" id="GO:0061503">
    <property type="term" value="F:tRNA threonylcarbamoyladenosine dehydratase"/>
    <property type="evidence" value="ECO:0007669"/>
    <property type="project" value="TreeGrafter"/>
</dbReference>
<dbReference type="EMBL" id="NCXM01000054">
    <property type="protein sequence ID" value="OSC20874.1"/>
    <property type="molecule type" value="Genomic_DNA"/>
</dbReference>
<accession>A0A1X2KIG1</accession>
<reference evidence="4 5" key="1">
    <citation type="submission" date="2017-04" db="EMBL/GenBank/DDBJ databases">
        <title>The new phylogeny of genus Mycobacterium.</title>
        <authorList>
            <person name="Tortoli E."/>
            <person name="Trovato A."/>
            <person name="Cirillo D.M."/>
        </authorList>
    </citation>
    <scope>NUCLEOTIDE SEQUENCE [LARGE SCALE GENOMIC DNA]</scope>
    <source>
        <strain evidence="4 5">DSM 45247</strain>
    </source>
</reference>
<dbReference type="InterPro" id="IPR035985">
    <property type="entry name" value="Ubiquitin-activating_enz"/>
</dbReference>
<dbReference type="GO" id="GO:0008641">
    <property type="term" value="F:ubiquitin-like modifier activating enzyme activity"/>
    <property type="evidence" value="ECO:0007669"/>
    <property type="project" value="InterPro"/>
</dbReference>
<dbReference type="InterPro" id="IPR032865">
    <property type="entry name" value="Prok-E2_A"/>
</dbReference>
<dbReference type="PANTHER" id="PTHR43267">
    <property type="entry name" value="TRNA THREONYLCARBAMOYLADENOSINE DEHYDRATASE"/>
    <property type="match status" value="1"/>
</dbReference>
<gene>
    <name evidence="4" type="ORF">B8W69_28745</name>
</gene>
<feature type="region of interest" description="Disordered" evidence="1">
    <location>
        <begin position="589"/>
        <end position="609"/>
    </location>
</feature>
<dbReference type="InterPro" id="IPR058964">
    <property type="entry name" value="Cap2_linker"/>
</dbReference>
<dbReference type="Pfam" id="PF14457">
    <property type="entry name" value="Prok-E2_A"/>
    <property type="match status" value="1"/>
</dbReference>
<dbReference type="Gene3D" id="3.40.50.720">
    <property type="entry name" value="NAD(P)-binding Rossmann-like Domain"/>
    <property type="match status" value="1"/>
</dbReference>
<dbReference type="Pfam" id="PF26398">
    <property type="entry name" value="Cap2_linker"/>
    <property type="match status" value="1"/>
</dbReference>
<organism evidence="4 5">
    <name type="scientific">Mycolicibacterium vulneris</name>
    <dbReference type="NCBI Taxonomy" id="547163"/>
    <lineage>
        <taxon>Bacteria</taxon>
        <taxon>Bacillati</taxon>
        <taxon>Actinomycetota</taxon>
        <taxon>Actinomycetes</taxon>
        <taxon>Mycobacteriales</taxon>
        <taxon>Mycobacteriaceae</taxon>
        <taxon>Mycolicibacterium</taxon>
    </lineage>
</organism>
<dbReference type="InterPro" id="IPR000594">
    <property type="entry name" value="ThiF_NAD_FAD-bd"/>
</dbReference>
<sequence length="609" mass="64849">MSKPRPSAWQQQVLTDLRIIAGTYPDDVRVVGCHRLDKAGSMRLQLRLCTQDIERIDGGIPLGAREDIIVTVGRSELAPPRAEVEHLRFLHHPHVLQGHRLCLYLDPSREWDPLNGFGGFLDRLFAWLADAAAARFDAETALYHAVGGVLHADRRAPTIVAREPLHQGARAHHGWLLPRTPHRFDLTLVRPAAAIGADHTPVVFLDADLPFGAGSSLAEFLYVLDNPYLEDPEPDSPYAVQPIRLDASSMVLTALGASAIRKADGSPQRLIIAVPHPTGGPPHLLAANIPAAGADQLRALIRTNKSRSPLIDIDRTELNPNTPMQWWPLSDERAEVTTRRDARRPVATYEGKKIAIWGCGGLGSWIAEYVVRAGANEVLLCDPGTMSGGLLVRQNFVEADIGNTKVEALAQRLRAISDTVAITTHDTMTPPVDQFASADLIIDATVSIAIARLLDGLAGLPGDRPVLAQVATDSRTGTLGILTVSAPPTQAGPLTIDRNAGEQVCCDGSLEAFHSLWDLSAPEDQIIPTRGCSTPTFHASAADLAAVAASLTSILGAHLKSGAALSGTHLISLPHGEAGPLRTFVPAPHADEPQAGPVIGAASSDAGSA</sequence>
<evidence type="ECO:0000259" key="2">
    <source>
        <dbReference type="Pfam" id="PF00899"/>
    </source>
</evidence>
<dbReference type="Pfam" id="PF00899">
    <property type="entry name" value="ThiF"/>
    <property type="match status" value="1"/>
</dbReference>
<dbReference type="SUPFAM" id="SSF69572">
    <property type="entry name" value="Activating enzymes of the ubiquitin-like proteins"/>
    <property type="match status" value="1"/>
</dbReference>
<feature type="domain" description="Cap2 central linker" evidence="3">
    <location>
        <begin position="197"/>
        <end position="332"/>
    </location>
</feature>
<evidence type="ECO:0000259" key="3">
    <source>
        <dbReference type="Pfam" id="PF26398"/>
    </source>
</evidence>
<evidence type="ECO:0000256" key="1">
    <source>
        <dbReference type="SAM" id="MobiDB-lite"/>
    </source>
</evidence>
<dbReference type="Proteomes" id="UP000242320">
    <property type="component" value="Unassembled WGS sequence"/>
</dbReference>
<name>A0A1X2KIG1_9MYCO</name>
<evidence type="ECO:0000313" key="4">
    <source>
        <dbReference type="EMBL" id="OSC20874.1"/>
    </source>
</evidence>
<evidence type="ECO:0000313" key="5">
    <source>
        <dbReference type="Proteomes" id="UP000242320"/>
    </source>
</evidence>
<dbReference type="OrthoDB" id="6377837at2"/>